<reference evidence="6" key="1">
    <citation type="journal article" date="2023" name="Commun. Biol.">
        <title>Genome analysis of Parmales, the sister group of diatoms, reveals the evolutionary specialization of diatoms from phago-mixotrophs to photoautotrophs.</title>
        <authorList>
            <person name="Ban H."/>
            <person name="Sato S."/>
            <person name="Yoshikawa S."/>
            <person name="Yamada K."/>
            <person name="Nakamura Y."/>
            <person name="Ichinomiya M."/>
            <person name="Sato N."/>
            <person name="Blanc-Mathieu R."/>
            <person name="Endo H."/>
            <person name="Kuwata A."/>
            <person name="Ogata H."/>
        </authorList>
    </citation>
    <scope>NUCLEOTIDE SEQUENCE [LARGE SCALE GENOMIC DNA]</scope>
    <source>
        <strain evidence="6">NIES 3700</strain>
    </source>
</reference>
<evidence type="ECO:0000256" key="1">
    <source>
        <dbReference type="ARBA" id="ARBA00022741"/>
    </source>
</evidence>
<dbReference type="InterPro" id="IPR013126">
    <property type="entry name" value="Hsp_70_fam"/>
</dbReference>
<gene>
    <name evidence="5" type="ORF">TrLO_g12480</name>
</gene>
<dbReference type="OrthoDB" id="2401965at2759"/>
<dbReference type="Proteomes" id="UP001165122">
    <property type="component" value="Unassembled WGS sequence"/>
</dbReference>
<dbReference type="Pfam" id="PF00012">
    <property type="entry name" value="HSP70"/>
    <property type="match status" value="1"/>
</dbReference>
<accession>A0A9W7KZ82</accession>
<feature type="transmembrane region" description="Helical" evidence="4">
    <location>
        <begin position="60"/>
        <end position="82"/>
    </location>
</feature>
<evidence type="ECO:0000256" key="3">
    <source>
        <dbReference type="SAM" id="MobiDB-lite"/>
    </source>
</evidence>
<dbReference type="InterPro" id="IPR043129">
    <property type="entry name" value="ATPase_NBD"/>
</dbReference>
<dbReference type="PROSITE" id="PS00297">
    <property type="entry name" value="HSP70_1"/>
    <property type="match status" value="1"/>
</dbReference>
<dbReference type="InterPro" id="IPR018181">
    <property type="entry name" value="Heat_shock_70_CS"/>
</dbReference>
<dbReference type="GO" id="GO:0140662">
    <property type="term" value="F:ATP-dependent protein folding chaperone"/>
    <property type="evidence" value="ECO:0007669"/>
    <property type="project" value="InterPro"/>
</dbReference>
<name>A0A9W7KZ82_9STRA</name>
<keyword evidence="1" id="KW-0547">Nucleotide-binding</keyword>
<dbReference type="AlphaFoldDB" id="A0A9W7KZ82"/>
<dbReference type="PROSITE" id="PS01036">
    <property type="entry name" value="HSP70_3"/>
    <property type="match status" value="1"/>
</dbReference>
<evidence type="ECO:0000256" key="4">
    <source>
        <dbReference type="SAM" id="Phobius"/>
    </source>
</evidence>
<proteinExistence type="predicted"/>
<feature type="region of interest" description="Disordered" evidence="3">
    <location>
        <begin position="1"/>
        <end position="25"/>
    </location>
</feature>
<keyword evidence="4" id="KW-0472">Membrane</keyword>
<dbReference type="Gene3D" id="3.30.420.40">
    <property type="match status" value="2"/>
</dbReference>
<evidence type="ECO:0000256" key="2">
    <source>
        <dbReference type="ARBA" id="ARBA00022840"/>
    </source>
</evidence>
<protein>
    <submittedName>
        <fullName evidence="5">Uncharacterized protein</fullName>
    </submittedName>
</protein>
<keyword evidence="6" id="KW-1185">Reference proteome</keyword>
<dbReference type="Gene3D" id="3.90.640.10">
    <property type="entry name" value="Actin, Chain A, domain 4"/>
    <property type="match status" value="1"/>
</dbReference>
<keyword evidence="2" id="KW-0067">ATP-binding</keyword>
<dbReference type="PANTHER" id="PTHR19375">
    <property type="entry name" value="HEAT SHOCK PROTEIN 70KDA"/>
    <property type="match status" value="1"/>
</dbReference>
<evidence type="ECO:0000313" key="5">
    <source>
        <dbReference type="EMBL" id="GMI17343.1"/>
    </source>
</evidence>
<comment type="caution">
    <text evidence="5">The sequence shown here is derived from an EMBL/GenBank/DDBJ whole genome shotgun (WGS) entry which is preliminary data.</text>
</comment>
<sequence>MCEPNGLKNRRRGKRDKSTTAPFVHSTGSKVEDNLMSKPSSTSLPKTLTLNPLLPSLENISLMSILPILGTLLVLTCALLAYSGFRGRTTCIGIDLGTTFSVAAVRSEGGGIGRVEVVNGREGIVPSVVWYGEEGVVVGRKAREKVKVDSRNVIYNAKRFIGRDSISKSEWREFELVKSPPSTLSPYSFLTGSQKTISPESVGSEIVKFLLNMTSVYLGHSQIKTAVISVPTKFNQKQRQATAEAFKMAGVKVTRILEEPEAAALAYGLVKKVGVNFILVYDFGGGTLDVSVLHVSEGYVEVMGSEGDEFLGGSDFDRVIMEKLVVDLEEVNGLVRNNNCQSVEGEEVVMCTVDDLYVIGEGLKIEISNIYENKNAVAKAECVTYDSDCNPTTISLSLTRKEYDTITEPLFDRAATPIHDVLEKLELNPEDIDEVVMVGGTSRMPKVREIVKRELKKERLNVEIDPDVTVAFGCAEVID</sequence>
<organism evidence="5 6">
    <name type="scientific">Triparma laevis f. longispina</name>
    <dbReference type="NCBI Taxonomy" id="1714387"/>
    <lineage>
        <taxon>Eukaryota</taxon>
        <taxon>Sar</taxon>
        <taxon>Stramenopiles</taxon>
        <taxon>Ochrophyta</taxon>
        <taxon>Bolidophyceae</taxon>
        <taxon>Parmales</taxon>
        <taxon>Triparmaceae</taxon>
        <taxon>Triparma</taxon>
    </lineage>
</organism>
<dbReference type="PRINTS" id="PR00301">
    <property type="entry name" value="HEATSHOCK70"/>
</dbReference>
<keyword evidence="4" id="KW-0812">Transmembrane</keyword>
<dbReference type="SUPFAM" id="SSF53067">
    <property type="entry name" value="Actin-like ATPase domain"/>
    <property type="match status" value="2"/>
</dbReference>
<dbReference type="EMBL" id="BRXW01000288">
    <property type="protein sequence ID" value="GMI17343.1"/>
    <property type="molecule type" value="Genomic_DNA"/>
</dbReference>
<dbReference type="PROSITE" id="PS00329">
    <property type="entry name" value="HSP70_2"/>
    <property type="match status" value="1"/>
</dbReference>
<evidence type="ECO:0000313" key="6">
    <source>
        <dbReference type="Proteomes" id="UP001165122"/>
    </source>
</evidence>
<dbReference type="GO" id="GO:0005524">
    <property type="term" value="F:ATP binding"/>
    <property type="evidence" value="ECO:0007669"/>
    <property type="project" value="UniProtKB-KW"/>
</dbReference>
<keyword evidence="4" id="KW-1133">Transmembrane helix</keyword>